<proteinExistence type="predicted"/>
<dbReference type="Proteomes" id="UP001199816">
    <property type="component" value="Unassembled WGS sequence"/>
</dbReference>
<accession>A0ABS8PYC9</accession>
<evidence type="ECO:0000313" key="1">
    <source>
        <dbReference type="EMBL" id="MCD2424926.1"/>
    </source>
</evidence>
<comment type="caution">
    <text evidence="1">The sequence shown here is derived from an EMBL/GenBank/DDBJ whole genome shotgun (WGS) entry which is preliminary data.</text>
</comment>
<keyword evidence="2" id="KW-1185">Reference proteome</keyword>
<name>A0ABS8PYC9_9BACT</name>
<sequence>MDEKNECIHMLKTIFIIIPLFTVSTVVAQNPSLLKLQKSKIFISDHLEYLEILNDTLLCSSLNSYADTAFYFFNNDTLCIGQTYRETDQTGTKEIERLYDYKMLKCTADTIILENIFRYFNKPDNWEDTLVLVNIEKQKEPVDNFRALKLDFFNPWSGEKKIIIDNKGRVTFIDTTTITLDRFLSPDRETKKQLFTGSFTPEEFIIFKNLLSRSLPSKLPPERNCPMDGAVSNFEIRLGARTITSTGCTLSRVHYILLDYLLGLDQNKGIVKKSELH</sequence>
<dbReference type="RefSeq" id="WP_231007275.1">
    <property type="nucleotide sequence ID" value="NZ_JAJNEC010000005.1"/>
</dbReference>
<gene>
    <name evidence="1" type="ORF">LQ567_19235</name>
</gene>
<dbReference type="EMBL" id="JAJNEC010000005">
    <property type="protein sequence ID" value="MCD2424926.1"/>
    <property type="molecule type" value="Genomic_DNA"/>
</dbReference>
<evidence type="ECO:0000313" key="2">
    <source>
        <dbReference type="Proteomes" id="UP001199816"/>
    </source>
</evidence>
<protein>
    <submittedName>
        <fullName evidence="1">Uncharacterized protein</fullName>
    </submittedName>
</protein>
<reference evidence="1 2" key="1">
    <citation type="submission" date="2021-11" db="EMBL/GenBank/DDBJ databases">
        <title>Genomic of Niabella pedocola.</title>
        <authorList>
            <person name="Wu T."/>
        </authorList>
    </citation>
    <scope>NUCLEOTIDE SEQUENCE [LARGE SCALE GENOMIC DNA]</scope>
    <source>
        <strain evidence="1 2">JCM 31011</strain>
    </source>
</reference>
<organism evidence="1 2">
    <name type="scientific">Niabella pedocola</name>
    <dbReference type="NCBI Taxonomy" id="1752077"/>
    <lineage>
        <taxon>Bacteria</taxon>
        <taxon>Pseudomonadati</taxon>
        <taxon>Bacteroidota</taxon>
        <taxon>Chitinophagia</taxon>
        <taxon>Chitinophagales</taxon>
        <taxon>Chitinophagaceae</taxon>
        <taxon>Niabella</taxon>
    </lineage>
</organism>